<dbReference type="EMBL" id="NMQU01000277">
    <property type="protein sequence ID" value="OXM39251.1"/>
    <property type="molecule type" value="Genomic_DNA"/>
</dbReference>
<dbReference type="GO" id="GO:0003677">
    <property type="term" value="F:DNA binding"/>
    <property type="evidence" value="ECO:0007669"/>
    <property type="project" value="TreeGrafter"/>
</dbReference>
<organism evidence="6 7">
    <name type="scientific">Amycolatopsis alba DSM 44262</name>
    <dbReference type="NCBI Taxonomy" id="1125972"/>
    <lineage>
        <taxon>Bacteria</taxon>
        <taxon>Bacillati</taxon>
        <taxon>Actinomycetota</taxon>
        <taxon>Actinomycetes</taxon>
        <taxon>Pseudonocardiales</taxon>
        <taxon>Pseudonocardiaceae</taxon>
        <taxon>Amycolatopsis</taxon>
    </lineage>
</organism>
<dbReference type="InterPro" id="IPR041664">
    <property type="entry name" value="AAA_16"/>
</dbReference>
<dbReference type="PANTHER" id="PTHR35807:SF1">
    <property type="entry name" value="TRANSCRIPTIONAL REGULATOR REDD"/>
    <property type="match status" value="1"/>
</dbReference>
<dbReference type="SUPFAM" id="SSF52540">
    <property type="entry name" value="P-loop containing nucleoside triphosphate hydrolases"/>
    <property type="match status" value="1"/>
</dbReference>
<dbReference type="Gene3D" id="3.40.50.300">
    <property type="entry name" value="P-loop containing nucleotide triphosphate hydrolases"/>
    <property type="match status" value="1"/>
</dbReference>
<sequence length="183" mass="19313">REYPLREEAWRLLTIALYRSGRQGDALAALGRGRAALRDQLGVDLGPVLQQLEADILAQEPNLAGPPVTGQAPAGRELGPSHDLAATAAHPERRELFVGREWEVENLLGDAAAVEAGRPMIALLTGEAGMGKTTLATEIASHLKQRGWLTTDGHSSENAGAPAGWAWAGVLAKLAQQAPPDPV</sequence>
<dbReference type="GO" id="GO:0006355">
    <property type="term" value="P:regulation of DNA-templated transcription"/>
    <property type="evidence" value="ECO:0007669"/>
    <property type="project" value="TreeGrafter"/>
</dbReference>
<evidence type="ECO:0000256" key="3">
    <source>
        <dbReference type="SAM" id="MobiDB-lite"/>
    </source>
</evidence>
<feature type="domain" description="Orc1-like AAA ATPase" evidence="5">
    <location>
        <begin position="97"/>
        <end position="177"/>
    </location>
</feature>
<evidence type="ECO:0000256" key="2">
    <source>
        <dbReference type="ARBA" id="ARBA00023163"/>
    </source>
</evidence>
<keyword evidence="1" id="KW-0805">Transcription regulation</keyword>
<dbReference type="Pfam" id="PF03704">
    <property type="entry name" value="BTAD"/>
    <property type="match status" value="1"/>
</dbReference>
<dbReference type="CDD" id="cd01983">
    <property type="entry name" value="SIMIBI"/>
    <property type="match status" value="1"/>
</dbReference>
<evidence type="ECO:0000259" key="4">
    <source>
        <dbReference type="Pfam" id="PF03704"/>
    </source>
</evidence>
<feature type="domain" description="Bacterial transcriptional activator" evidence="4">
    <location>
        <begin position="2"/>
        <end position="57"/>
    </location>
</feature>
<name>A0A229QYN6_AMYAL</name>
<proteinExistence type="predicted"/>
<feature type="non-terminal residue" evidence="6">
    <location>
        <position position="183"/>
    </location>
</feature>
<dbReference type="SUPFAM" id="SSF48452">
    <property type="entry name" value="TPR-like"/>
    <property type="match status" value="1"/>
</dbReference>
<dbReference type="RefSeq" id="WP_169730392.1">
    <property type="nucleotide sequence ID" value="NZ_NMQU01000277.1"/>
</dbReference>
<evidence type="ECO:0008006" key="8">
    <source>
        <dbReference type="Google" id="ProtNLM"/>
    </source>
</evidence>
<dbReference type="Pfam" id="PF13191">
    <property type="entry name" value="AAA_16"/>
    <property type="match status" value="1"/>
</dbReference>
<dbReference type="AlphaFoldDB" id="A0A229QYN6"/>
<evidence type="ECO:0000256" key="1">
    <source>
        <dbReference type="ARBA" id="ARBA00023015"/>
    </source>
</evidence>
<dbReference type="InterPro" id="IPR027417">
    <property type="entry name" value="P-loop_NTPase"/>
</dbReference>
<dbReference type="InterPro" id="IPR005158">
    <property type="entry name" value="BTAD"/>
</dbReference>
<evidence type="ECO:0000259" key="5">
    <source>
        <dbReference type="Pfam" id="PF13191"/>
    </source>
</evidence>
<accession>A0A229QYN6</accession>
<dbReference type="InterPro" id="IPR011990">
    <property type="entry name" value="TPR-like_helical_dom_sf"/>
</dbReference>
<reference evidence="6 7" key="1">
    <citation type="submission" date="2017-07" db="EMBL/GenBank/DDBJ databases">
        <title>Amycolatopsis alba DSM 44262 Genome sequencing and assembly.</title>
        <authorList>
            <person name="Kaur N."/>
            <person name="Mayilraj S."/>
        </authorList>
    </citation>
    <scope>NUCLEOTIDE SEQUENCE [LARGE SCALE GENOMIC DNA]</scope>
    <source>
        <strain evidence="6 7">DSM 44262</strain>
    </source>
</reference>
<keyword evidence="7" id="KW-1185">Reference proteome</keyword>
<keyword evidence="2" id="KW-0804">Transcription</keyword>
<protein>
    <recommendedName>
        <fullName evidence="8">SARP family transcriptional regulator</fullName>
    </recommendedName>
</protein>
<feature type="region of interest" description="Disordered" evidence="3">
    <location>
        <begin position="61"/>
        <end position="81"/>
    </location>
</feature>
<comment type="caution">
    <text evidence="6">The sequence shown here is derived from an EMBL/GenBank/DDBJ whole genome shotgun (WGS) entry which is preliminary data.</text>
</comment>
<dbReference type="Proteomes" id="UP000215563">
    <property type="component" value="Unassembled WGS sequence"/>
</dbReference>
<gene>
    <name evidence="6" type="ORF">CFP75_43865</name>
</gene>
<dbReference type="PANTHER" id="PTHR35807">
    <property type="entry name" value="TRANSCRIPTIONAL REGULATOR REDD-RELATED"/>
    <property type="match status" value="1"/>
</dbReference>
<dbReference type="InterPro" id="IPR051677">
    <property type="entry name" value="AfsR-DnrI-RedD_regulator"/>
</dbReference>
<dbReference type="Gene3D" id="1.25.40.10">
    <property type="entry name" value="Tetratricopeptide repeat domain"/>
    <property type="match status" value="1"/>
</dbReference>
<evidence type="ECO:0000313" key="6">
    <source>
        <dbReference type="EMBL" id="OXM39251.1"/>
    </source>
</evidence>
<feature type="non-terminal residue" evidence="6">
    <location>
        <position position="1"/>
    </location>
</feature>
<evidence type="ECO:0000313" key="7">
    <source>
        <dbReference type="Proteomes" id="UP000215563"/>
    </source>
</evidence>